<evidence type="ECO:0000313" key="2">
    <source>
        <dbReference type="Proteomes" id="UP001627154"/>
    </source>
</evidence>
<dbReference type="PROSITE" id="PS51257">
    <property type="entry name" value="PROKAR_LIPOPROTEIN"/>
    <property type="match status" value="1"/>
</dbReference>
<accession>A0ABD2XEF9</accession>
<dbReference type="AlphaFoldDB" id="A0ABD2XEF9"/>
<dbReference type="EMBL" id="JBJJXI010000029">
    <property type="protein sequence ID" value="KAL3403733.1"/>
    <property type="molecule type" value="Genomic_DNA"/>
</dbReference>
<reference evidence="1 2" key="1">
    <citation type="journal article" date="2024" name="bioRxiv">
        <title>A reference genome for Trichogramma kaykai: A tiny desert-dwelling parasitoid wasp with competing sex-ratio distorters.</title>
        <authorList>
            <person name="Culotta J."/>
            <person name="Lindsey A.R."/>
        </authorList>
    </citation>
    <scope>NUCLEOTIDE SEQUENCE [LARGE SCALE GENOMIC DNA]</scope>
    <source>
        <strain evidence="1 2">KSX58</strain>
    </source>
</reference>
<dbReference type="Proteomes" id="UP001627154">
    <property type="component" value="Unassembled WGS sequence"/>
</dbReference>
<keyword evidence="2" id="KW-1185">Reference proteome</keyword>
<protein>
    <submittedName>
        <fullName evidence="1">Uncharacterized protein</fullName>
    </submittedName>
</protein>
<evidence type="ECO:0000313" key="1">
    <source>
        <dbReference type="EMBL" id="KAL3403733.1"/>
    </source>
</evidence>
<sequence>MSFSLRRESSSYTTISERLVGAGAPSALASCCAARPIMPAACVRSTHHARNERKFGRKFRKSEPCRERPVAQLEREERGASICMDRIIGITEIIKPRPAAIGVDASVYFLGVASRKSQKTHEFGRMTKRKNKRVNVFEADLRFLLGLVARRRHCRGSSRPLDANIAIRVLRQGEGFHGKYFISLQVYAL</sequence>
<name>A0ABD2XEF9_9HYME</name>
<comment type="caution">
    <text evidence="1">The sequence shown here is derived from an EMBL/GenBank/DDBJ whole genome shotgun (WGS) entry which is preliminary data.</text>
</comment>
<gene>
    <name evidence="1" type="ORF">TKK_003655</name>
</gene>
<proteinExistence type="predicted"/>
<organism evidence="1 2">
    <name type="scientific">Trichogramma kaykai</name>
    <dbReference type="NCBI Taxonomy" id="54128"/>
    <lineage>
        <taxon>Eukaryota</taxon>
        <taxon>Metazoa</taxon>
        <taxon>Ecdysozoa</taxon>
        <taxon>Arthropoda</taxon>
        <taxon>Hexapoda</taxon>
        <taxon>Insecta</taxon>
        <taxon>Pterygota</taxon>
        <taxon>Neoptera</taxon>
        <taxon>Endopterygota</taxon>
        <taxon>Hymenoptera</taxon>
        <taxon>Apocrita</taxon>
        <taxon>Proctotrupomorpha</taxon>
        <taxon>Chalcidoidea</taxon>
        <taxon>Trichogrammatidae</taxon>
        <taxon>Trichogramma</taxon>
    </lineage>
</organism>